<dbReference type="InterPro" id="IPR009057">
    <property type="entry name" value="Homeodomain-like_sf"/>
</dbReference>
<feature type="domain" description="Winged helix-turn helix" evidence="1">
    <location>
        <begin position="120"/>
        <end position="168"/>
    </location>
</feature>
<dbReference type="EMBL" id="CP030118">
    <property type="protein sequence ID" value="QDL07298.1"/>
    <property type="molecule type" value="Genomic_DNA"/>
</dbReference>
<dbReference type="Pfam" id="PF13592">
    <property type="entry name" value="HTH_33"/>
    <property type="match status" value="1"/>
</dbReference>
<name>A0A856M958_9CYAN</name>
<dbReference type="AlphaFoldDB" id="A0A856M958"/>
<dbReference type="KEGG" id="bsen:DP114_04705"/>
<accession>A0A856M958</accession>
<keyword evidence="3" id="KW-1185">Reference proteome</keyword>
<gene>
    <name evidence="2" type="ORF">DP114_04705</name>
</gene>
<evidence type="ECO:0000259" key="1">
    <source>
        <dbReference type="Pfam" id="PF13592"/>
    </source>
</evidence>
<dbReference type="RefSeq" id="WP_169263611.1">
    <property type="nucleotide sequence ID" value="NZ_CAWOXK010000001.1"/>
</dbReference>
<reference evidence="2 3" key="1">
    <citation type="submission" date="2018-06" db="EMBL/GenBank/DDBJ databases">
        <title>Comparative genomics of Brasilonema spp. strains.</title>
        <authorList>
            <person name="Alvarenga D.O."/>
            <person name="Fiore M.F."/>
            <person name="Varani A.M."/>
        </authorList>
    </citation>
    <scope>NUCLEOTIDE SEQUENCE [LARGE SCALE GENOMIC DNA]</scope>
    <source>
        <strain evidence="2 3">CENA114</strain>
    </source>
</reference>
<evidence type="ECO:0000313" key="3">
    <source>
        <dbReference type="Proteomes" id="UP000503129"/>
    </source>
</evidence>
<dbReference type="SUPFAM" id="SSF46689">
    <property type="entry name" value="Homeodomain-like"/>
    <property type="match status" value="1"/>
</dbReference>
<dbReference type="Pfam" id="PF13384">
    <property type="entry name" value="HTH_23"/>
    <property type="match status" value="1"/>
</dbReference>
<proteinExistence type="predicted"/>
<evidence type="ECO:0000313" key="2">
    <source>
        <dbReference type="EMBL" id="QDL07298.1"/>
    </source>
</evidence>
<dbReference type="Proteomes" id="UP000503129">
    <property type="component" value="Chromosome"/>
</dbReference>
<dbReference type="InterPro" id="IPR025959">
    <property type="entry name" value="Winged_HTH_dom"/>
</dbReference>
<sequence>MSHYQGKFDTNHPTVTHGKFLTMFQCKLLQKSLQQDLPELYRQRIQIMLLVDEGKSQTEICRTLGCSPATARHWTHIARTGMAHQWQDCPIGRPMAVNDEYLQRLQQLVNDSPRDYGYSFQRWTANWLRKHLAKEFGVEISDRHILRLLKQMGLSTKPQPKNADKDTDKSDFAKSSKILIRDLNSANPPDSTELLPLNLTKLGTDSDIYGAQSNTSALAFSTTVEQCSRISSF</sequence>
<organism evidence="2 3">
    <name type="scientific">Brasilonema sennae CENA114</name>
    <dbReference type="NCBI Taxonomy" id="415709"/>
    <lineage>
        <taxon>Bacteria</taxon>
        <taxon>Bacillati</taxon>
        <taxon>Cyanobacteriota</taxon>
        <taxon>Cyanophyceae</taxon>
        <taxon>Nostocales</taxon>
        <taxon>Scytonemataceae</taxon>
        <taxon>Brasilonema</taxon>
        <taxon>Bromeliae group (in: Brasilonema)</taxon>
    </lineage>
</organism>
<protein>
    <submittedName>
        <fullName evidence="2">Helix-turn-helix domain-containing protein</fullName>
    </submittedName>
</protein>